<gene>
    <name evidence="7" type="ORF">Ctob_008927</name>
</gene>
<keyword evidence="5" id="KW-0464">Manganese</keyword>
<dbReference type="InterPro" id="IPR029149">
    <property type="entry name" value="Creatin/AminoP/Spt16_N"/>
</dbReference>
<dbReference type="Gene3D" id="3.90.230.10">
    <property type="entry name" value="Creatinase/methionine aminopeptidase superfamily"/>
    <property type="match status" value="1"/>
</dbReference>
<name>A0A0M0JYE0_9EUKA</name>
<proteinExistence type="inferred from homology"/>
<dbReference type="SMART" id="SM01011">
    <property type="entry name" value="AMP_N"/>
    <property type="match status" value="1"/>
</dbReference>
<comment type="similarity">
    <text evidence="2">Belongs to the peptidase M24B family.</text>
</comment>
<dbReference type="AlphaFoldDB" id="A0A0M0JYE0"/>
<dbReference type="GO" id="GO:0030145">
    <property type="term" value="F:manganese ion binding"/>
    <property type="evidence" value="ECO:0007669"/>
    <property type="project" value="InterPro"/>
</dbReference>
<dbReference type="GO" id="GO:0070006">
    <property type="term" value="F:metalloaminopeptidase activity"/>
    <property type="evidence" value="ECO:0007669"/>
    <property type="project" value="InterPro"/>
</dbReference>
<organism evidence="7 8">
    <name type="scientific">Chrysochromulina tobinii</name>
    <dbReference type="NCBI Taxonomy" id="1460289"/>
    <lineage>
        <taxon>Eukaryota</taxon>
        <taxon>Haptista</taxon>
        <taxon>Haptophyta</taxon>
        <taxon>Prymnesiophyceae</taxon>
        <taxon>Prymnesiales</taxon>
        <taxon>Chrysochromulinaceae</taxon>
        <taxon>Chrysochromulina</taxon>
    </lineage>
</organism>
<keyword evidence="3" id="KW-0479">Metal-binding</keyword>
<dbReference type="Gene3D" id="3.40.350.10">
    <property type="entry name" value="Creatinase/prolidase N-terminal domain"/>
    <property type="match status" value="1"/>
</dbReference>
<evidence type="ECO:0000313" key="8">
    <source>
        <dbReference type="Proteomes" id="UP000037460"/>
    </source>
</evidence>
<reference evidence="8" key="1">
    <citation type="journal article" date="2015" name="PLoS Genet.">
        <title>Genome Sequence and Transcriptome Analyses of Chrysochromulina tobin: Metabolic Tools for Enhanced Algal Fitness in the Prominent Order Prymnesiales (Haptophyceae).</title>
        <authorList>
            <person name="Hovde B.T."/>
            <person name="Deodato C.R."/>
            <person name="Hunsperger H.M."/>
            <person name="Ryken S.A."/>
            <person name="Yost W."/>
            <person name="Jha R.K."/>
            <person name="Patterson J."/>
            <person name="Monnat R.J. Jr."/>
            <person name="Barlow S.B."/>
            <person name="Starkenburg S.R."/>
            <person name="Cattolico R.A."/>
        </authorList>
    </citation>
    <scope>NUCLEOTIDE SEQUENCE</scope>
    <source>
        <strain evidence="8">CCMP291</strain>
    </source>
</reference>
<protein>
    <submittedName>
        <fullName evidence="7">Putative xaa-pro aminopeptidase 3</fullName>
    </submittedName>
</protein>
<evidence type="ECO:0000256" key="2">
    <source>
        <dbReference type="ARBA" id="ARBA00008766"/>
    </source>
</evidence>
<dbReference type="Proteomes" id="UP000037460">
    <property type="component" value="Unassembled WGS sequence"/>
</dbReference>
<evidence type="ECO:0000313" key="7">
    <source>
        <dbReference type="EMBL" id="KOO31671.1"/>
    </source>
</evidence>
<evidence type="ECO:0000256" key="1">
    <source>
        <dbReference type="ARBA" id="ARBA00001936"/>
    </source>
</evidence>
<dbReference type="InterPro" id="IPR007865">
    <property type="entry name" value="Aminopep_P_N"/>
</dbReference>
<evidence type="ECO:0000256" key="3">
    <source>
        <dbReference type="ARBA" id="ARBA00022723"/>
    </source>
</evidence>
<dbReference type="InterPro" id="IPR000994">
    <property type="entry name" value="Pept_M24"/>
</dbReference>
<dbReference type="PANTHER" id="PTHR43226">
    <property type="entry name" value="XAA-PRO AMINOPEPTIDASE 3"/>
    <property type="match status" value="1"/>
</dbReference>
<dbReference type="OrthoDB" id="4215474at2759"/>
<accession>A0A0M0JYE0</accession>
<dbReference type="Pfam" id="PF05195">
    <property type="entry name" value="AMP_N"/>
    <property type="match status" value="1"/>
</dbReference>
<evidence type="ECO:0000259" key="6">
    <source>
        <dbReference type="SMART" id="SM01011"/>
    </source>
</evidence>
<keyword evidence="8" id="KW-1185">Reference proteome</keyword>
<dbReference type="CDD" id="cd01087">
    <property type="entry name" value="Prolidase"/>
    <property type="match status" value="1"/>
</dbReference>
<keyword evidence="7" id="KW-0031">Aminopeptidase</keyword>
<dbReference type="GO" id="GO:0006508">
    <property type="term" value="P:proteolysis"/>
    <property type="evidence" value="ECO:0007669"/>
    <property type="project" value="TreeGrafter"/>
</dbReference>
<comment type="cofactor">
    <cofactor evidence="1">
        <name>Mn(2+)</name>
        <dbReference type="ChEBI" id="CHEBI:29035"/>
    </cofactor>
</comment>
<keyword evidence="7" id="KW-0645">Protease</keyword>
<evidence type="ECO:0000256" key="5">
    <source>
        <dbReference type="ARBA" id="ARBA00023211"/>
    </source>
</evidence>
<dbReference type="SUPFAM" id="SSF55920">
    <property type="entry name" value="Creatinase/aminopeptidase"/>
    <property type="match status" value="1"/>
</dbReference>
<dbReference type="SUPFAM" id="SSF53092">
    <property type="entry name" value="Creatinase/prolidase N-terminal domain"/>
    <property type="match status" value="1"/>
</dbReference>
<keyword evidence="4" id="KW-0378">Hydrolase</keyword>
<dbReference type="InterPro" id="IPR036005">
    <property type="entry name" value="Creatinase/aminopeptidase-like"/>
</dbReference>
<dbReference type="GO" id="GO:0005739">
    <property type="term" value="C:mitochondrion"/>
    <property type="evidence" value="ECO:0007669"/>
    <property type="project" value="TreeGrafter"/>
</dbReference>
<evidence type="ECO:0000256" key="4">
    <source>
        <dbReference type="ARBA" id="ARBA00022801"/>
    </source>
</evidence>
<dbReference type="PANTHER" id="PTHR43226:SF4">
    <property type="entry name" value="XAA-PRO AMINOPEPTIDASE 3"/>
    <property type="match status" value="1"/>
</dbReference>
<comment type="caution">
    <text evidence="7">The sequence shown here is derived from an EMBL/GenBank/DDBJ whole genome shotgun (WGS) entry which is preliminary data.</text>
</comment>
<feature type="domain" description="Aminopeptidase P N-terminal" evidence="6">
    <location>
        <begin position="1"/>
        <end position="110"/>
    </location>
</feature>
<dbReference type="Pfam" id="PF00557">
    <property type="entry name" value="Peptidase_M24"/>
    <property type="match status" value="1"/>
</dbReference>
<sequence length="406" mass="44156">MSHDVPFPHHQDTDLSYLCGFLEPSSLLAVVKPASGGSARWRLFVKPSCPDEAMWDGPRAGVEGAQRHFLPDGDAHALHDAPKVLHADLHSAADNVAELLYAPKYNPEIDALLRPMLDAAAKQRVTQPPDRYTQPLRLRKSAAEQALMRRSAAVCTSAMRDTMQMSRSAASRGMSEGVLAASFEFGIKLGGAERLAYPCVVAGGANAVTLHYMHNDAPLRPESMLLMDAGASLHGYCSDLTRTWPLNGRYSAEQRALYDAVLDVNERIIARAVADGQTTLNSLHRLSIQYTYENLIALGILRAGDRHGLRRCQRYYPHAIGHWLGLDVHDTPAITSSTPLEAGMVITVEPGLYFPTNDPELPDWCKGIGIRIEDDVLVRADGAPPEVLTASAPKRAADVEALMAAA</sequence>
<dbReference type="InterPro" id="IPR052433">
    <property type="entry name" value="X-Pro_dipept-like"/>
</dbReference>
<dbReference type="EMBL" id="JWZX01001963">
    <property type="protein sequence ID" value="KOO31671.1"/>
    <property type="molecule type" value="Genomic_DNA"/>
</dbReference>